<accession>A0ABR1Z321</accession>
<sequence>MSGIEIAGLVLGAVPLIVVAMEKYSEAAKMYDSFKKHRTHLISACRRLKAEQRVYQNTYMTLLSGIIPRHEIARIVQKGPKQTSNWKRQEFENILQKRLARDYEVFSGLMEEMNFIVREFAKELNLDEDFQVQAEHRSGFRMRMKFVRHKPKYLDLVETMHRLNETLQSLSNYHLNSDQGSDKDWPDVEGILRIRKYASTLHSLLRACFNCPCCTEHTASIRLDTPREDLFRVSTSGMIAPSFSFLLSFSTEQSSLWSTSTPWTTKTVKISGSKQPLNGVVSRSPTTKANGVKFGFCLPINELAPGACGPPGSSKVSWRMLELCDTFCDPPQRQNKTYSGHLIDECNHSHGQFALDLPEKELQPLSVAYLQSLLETGAAFSGPGLTVEKMQLAMEVAHRVMELHDTPWLDSDWGKHHVVFLQTLDGPKFDSSYMLSNSLGSLTPATPYPWTHLQPRNRAIFGLGVVLVEIGLGVPFDEAIKLTKSQKRDGPDLANPWDAIVEVVKKVYEETDKNYGEAVERCLFCDFGQLHVGFDRDDFYGIFYSKVVSRPQRTNYYLSMF</sequence>
<reference evidence="3 4" key="1">
    <citation type="submission" date="2024-04" db="EMBL/GenBank/DDBJ databases">
        <title>Phyllosticta paracitricarpa is synonymous to the EU quarantine fungus P. citricarpa based on phylogenomic analyses.</title>
        <authorList>
            <consortium name="Lawrence Berkeley National Laboratory"/>
            <person name="Van Ingen-Buijs V.A."/>
            <person name="Van Westerhoven A.C."/>
            <person name="Haridas S."/>
            <person name="Skiadas P."/>
            <person name="Martin F."/>
            <person name="Groenewald J.Z."/>
            <person name="Crous P.W."/>
            <person name="Seidl M.F."/>
        </authorList>
    </citation>
    <scope>NUCLEOTIDE SEQUENCE [LARGE SCALE GENOMIC DNA]</scope>
    <source>
        <strain evidence="3 4">CBS 123374</strain>
    </source>
</reference>
<dbReference type="PANTHER" id="PTHR35186:SF4">
    <property type="entry name" value="PRION-INHIBITION AND PROPAGATION HELO DOMAIN-CONTAINING PROTEIN"/>
    <property type="match status" value="1"/>
</dbReference>
<evidence type="ECO:0000256" key="1">
    <source>
        <dbReference type="SAM" id="SignalP"/>
    </source>
</evidence>
<dbReference type="Pfam" id="PF24476">
    <property type="entry name" value="DUF7580"/>
    <property type="match status" value="1"/>
</dbReference>
<feature type="domain" description="DUF7580" evidence="2">
    <location>
        <begin position="193"/>
        <end position="527"/>
    </location>
</feature>
<name>A0ABR1Z321_9PEZI</name>
<feature type="chain" id="PRO_5046066469" description="DUF7580 domain-containing protein" evidence="1">
    <location>
        <begin position="28"/>
        <end position="561"/>
    </location>
</feature>
<keyword evidence="1" id="KW-0732">Signal</keyword>
<comment type="caution">
    <text evidence="3">The sequence shown here is derived from an EMBL/GenBank/DDBJ whole genome shotgun (WGS) entry which is preliminary data.</text>
</comment>
<dbReference type="EMBL" id="JBBWRZ010000001">
    <property type="protein sequence ID" value="KAK8246592.1"/>
    <property type="molecule type" value="Genomic_DNA"/>
</dbReference>
<evidence type="ECO:0000313" key="4">
    <source>
        <dbReference type="Proteomes" id="UP001492380"/>
    </source>
</evidence>
<keyword evidence="4" id="KW-1185">Reference proteome</keyword>
<evidence type="ECO:0000259" key="2">
    <source>
        <dbReference type="Pfam" id="PF24476"/>
    </source>
</evidence>
<dbReference type="Proteomes" id="UP001492380">
    <property type="component" value="Unassembled WGS sequence"/>
</dbReference>
<gene>
    <name evidence="3" type="ORF">HDK90DRAFT_15116</name>
</gene>
<organism evidence="3 4">
    <name type="scientific">Phyllosticta capitalensis</name>
    <dbReference type="NCBI Taxonomy" id="121624"/>
    <lineage>
        <taxon>Eukaryota</taxon>
        <taxon>Fungi</taxon>
        <taxon>Dikarya</taxon>
        <taxon>Ascomycota</taxon>
        <taxon>Pezizomycotina</taxon>
        <taxon>Dothideomycetes</taxon>
        <taxon>Dothideomycetes incertae sedis</taxon>
        <taxon>Botryosphaeriales</taxon>
        <taxon>Phyllostictaceae</taxon>
        <taxon>Phyllosticta</taxon>
    </lineage>
</organism>
<dbReference type="PANTHER" id="PTHR35186">
    <property type="entry name" value="ANK_REP_REGION DOMAIN-CONTAINING PROTEIN"/>
    <property type="match status" value="1"/>
</dbReference>
<dbReference type="InterPro" id="IPR056002">
    <property type="entry name" value="DUF7580"/>
</dbReference>
<proteinExistence type="predicted"/>
<feature type="signal peptide" evidence="1">
    <location>
        <begin position="1"/>
        <end position="27"/>
    </location>
</feature>
<protein>
    <recommendedName>
        <fullName evidence="2">DUF7580 domain-containing protein</fullName>
    </recommendedName>
</protein>
<evidence type="ECO:0000313" key="3">
    <source>
        <dbReference type="EMBL" id="KAK8246592.1"/>
    </source>
</evidence>